<dbReference type="SUPFAM" id="SSF55785">
    <property type="entry name" value="PYP-like sensor domain (PAS domain)"/>
    <property type="match status" value="1"/>
</dbReference>
<dbReference type="Pfam" id="PF01590">
    <property type="entry name" value="GAF"/>
    <property type="match status" value="1"/>
</dbReference>
<dbReference type="SMART" id="SM00267">
    <property type="entry name" value="GGDEF"/>
    <property type="match status" value="1"/>
</dbReference>
<sequence length="445" mass="49650">MKSNAYTPIASFVDLLMDAVFAVNLDASIVFASASCERIFGYTPKEMIGKNMFDLMLPEDRERTRASVQEVVSGCPQLHFENRYIRKDGQVVHIMWSARWSPADQLRIGVARDITERKRAESLQAALYAISEAAHRADDLLTLFQHLHHIVGTLLPVDDFSVALVDPETGELGFPYPESKGSQMLAQLKEISGPLCSQIVRTGLPLLLNPTTMRPYLDELDVPPGVQSAAWLGVPLKSQHEVIGVIVLNSHPGGACYTHEDQALLQFVSTQIATAIERQKMQTRLKQMAQYDQLTGLPNRALLYDRLKVALSIARREQEQFSLLYLDIDKFKQVNDTLGHSAGDLLLKEVARRLKLCVRESDTVARMGGDEFVVLLHRSPWPDQAEEVAEKIRDVFSQPCVLNGHSLNIACSIGIALYPEHGSDEAQLIEFADKGMYQEKKAKVG</sequence>
<keyword evidence="5" id="KW-1185">Reference proteome</keyword>
<dbReference type="Gene3D" id="3.30.70.270">
    <property type="match status" value="1"/>
</dbReference>
<dbReference type="RefSeq" id="WP_185779067.1">
    <property type="nucleotide sequence ID" value="NZ_JACJUU010000003.1"/>
</dbReference>
<dbReference type="InterPro" id="IPR013655">
    <property type="entry name" value="PAS_fold_3"/>
</dbReference>
<feature type="domain" description="GGDEF" evidence="3">
    <location>
        <begin position="319"/>
        <end position="445"/>
    </location>
</feature>
<dbReference type="SMART" id="SM00091">
    <property type="entry name" value="PAS"/>
    <property type="match status" value="1"/>
</dbReference>
<dbReference type="SUPFAM" id="SSF55781">
    <property type="entry name" value="GAF domain-like"/>
    <property type="match status" value="1"/>
</dbReference>
<dbReference type="GO" id="GO:0003824">
    <property type="term" value="F:catalytic activity"/>
    <property type="evidence" value="ECO:0007669"/>
    <property type="project" value="UniProtKB-ARBA"/>
</dbReference>
<dbReference type="Gene3D" id="3.30.450.20">
    <property type="entry name" value="PAS domain"/>
    <property type="match status" value="1"/>
</dbReference>
<reference evidence="4 5" key="1">
    <citation type="submission" date="2020-08" db="EMBL/GenBank/DDBJ databases">
        <title>Paraeoetvoesia sp. YC-7-48 draft genome sequence.</title>
        <authorList>
            <person name="Yao L."/>
        </authorList>
    </citation>
    <scope>NUCLEOTIDE SEQUENCE [LARGE SCALE GENOMIC DNA]</scope>
    <source>
        <strain evidence="5">YC-7-48</strain>
    </source>
</reference>
<dbReference type="CDD" id="cd01949">
    <property type="entry name" value="GGDEF"/>
    <property type="match status" value="1"/>
</dbReference>
<dbReference type="Gene3D" id="3.30.450.40">
    <property type="match status" value="1"/>
</dbReference>
<organism evidence="4 5">
    <name type="scientific">Pusillimonas minor</name>
    <dbReference type="NCBI Taxonomy" id="2697024"/>
    <lineage>
        <taxon>Bacteria</taxon>
        <taxon>Pseudomonadati</taxon>
        <taxon>Pseudomonadota</taxon>
        <taxon>Betaproteobacteria</taxon>
        <taxon>Burkholderiales</taxon>
        <taxon>Alcaligenaceae</taxon>
        <taxon>Pusillimonas</taxon>
    </lineage>
</organism>
<dbReference type="NCBIfam" id="TIGR00254">
    <property type="entry name" value="GGDEF"/>
    <property type="match status" value="1"/>
</dbReference>
<dbReference type="InterPro" id="IPR000700">
    <property type="entry name" value="PAS-assoc_C"/>
</dbReference>
<dbReference type="PROSITE" id="PS50887">
    <property type="entry name" value="GGDEF"/>
    <property type="match status" value="1"/>
</dbReference>
<dbReference type="InterPro" id="IPR052163">
    <property type="entry name" value="DGC-Regulatory_Protein"/>
</dbReference>
<dbReference type="InterPro" id="IPR029016">
    <property type="entry name" value="GAF-like_dom_sf"/>
</dbReference>
<evidence type="ECO:0000259" key="1">
    <source>
        <dbReference type="PROSITE" id="PS50112"/>
    </source>
</evidence>
<comment type="caution">
    <text evidence="4">The sequence shown here is derived from an EMBL/GenBank/DDBJ whole genome shotgun (WGS) entry which is preliminary data.</text>
</comment>
<dbReference type="FunFam" id="3.30.70.270:FF:000001">
    <property type="entry name" value="Diguanylate cyclase domain protein"/>
    <property type="match status" value="1"/>
</dbReference>
<dbReference type="InterPro" id="IPR043128">
    <property type="entry name" value="Rev_trsase/Diguanyl_cyclase"/>
</dbReference>
<protein>
    <submittedName>
        <fullName evidence="4">Diguanylate cyclase</fullName>
    </submittedName>
</protein>
<dbReference type="PROSITE" id="PS50113">
    <property type="entry name" value="PAC"/>
    <property type="match status" value="1"/>
</dbReference>
<evidence type="ECO:0000259" key="3">
    <source>
        <dbReference type="PROSITE" id="PS50887"/>
    </source>
</evidence>
<name>A0A842HNM2_9BURK</name>
<dbReference type="Pfam" id="PF00990">
    <property type="entry name" value="GGDEF"/>
    <property type="match status" value="1"/>
</dbReference>
<feature type="domain" description="PAS" evidence="1">
    <location>
        <begin position="5"/>
        <end position="75"/>
    </location>
</feature>
<gene>
    <name evidence="4" type="ORF">GTU67_05260</name>
</gene>
<dbReference type="PANTHER" id="PTHR46663">
    <property type="entry name" value="DIGUANYLATE CYCLASE DGCT-RELATED"/>
    <property type="match status" value="1"/>
</dbReference>
<dbReference type="NCBIfam" id="TIGR00229">
    <property type="entry name" value="sensory_box"/>
    <property type="match status" value="1"/>
</dbReference>
<dbReference type="SUPFAM" id="SSF55073">
    <property type="entry name" value="Nucleotide cyclase"/>
    <property type="match status" value="1"/>
</dbReference>
<dbReference type="InterPro" id="IPR003018">
    <property type="entry name" value="GAF"/>
</dbReference>
<dbReference type="EMBL" id="JACJUU010000003">
    <property type="protein sequence ID" value="MBC2769322.1"/>
    <property type="molecule type" value="Genomic_DNA"/>
</dbReference>
<dbReference type="PANTHER" id="PTHR46663:SF3">
    <property type="entry name" value="SLL0267 PROTEIN"/>
    <property type="match status" value="1"/>
</dbReference>
<dbReference type="CDD" id="cd00130">
    <property type="entry name" value="PAS"/>
    <property type="match status" value="1"/>
</dbReference>
<dbReference type="InterPro" id="IPR000014">
    <property type="entry name" value="PAS"/>
</dbReference>
<evidence type="ECO:0000313" key="4">
    <source>
        <dbReference type="EMBL" id="MBC2769322.1"/>
    </source>
</evidence>
<dbReference type="InterPro" id="IPR029787">
    <property type="entry name" value="Nucleotide_cyclase"/>
</dbReference>
<dbReference type="Pfam" id="PF08447">
    <property type="entry name" value="PAS_3"/>
    <property type="match status" value="1"/>
</dbReference>
<accession>A0A842HNM2</accession>
<dbReference type="SMART" id="SM00065">
    <property type="entry name" value="GAF"/>
    <property type="match status" value="1"/>
</dbReference>
<feature type="domain" description="PAC" evidence="2">
    <location>
        <begin position="78"/>
        <end position="126"/>
    </location>
</feature>
<dbReference type="AlphaFoldDB" id="A0A842HNM2"/>
<dbReference type="PROSITE" id="PS50112">
    <property type="entry name" value="PAS"/>
    <property type="match status" value="1"/>
</dbReference>
<dbReference type="Proteomes" id="UP000545386">
    <property type="component" value="Unassembled WGS sequence"/>
</dbReference>
<dbReference type="InterPro" id="IPR035965">
    <property type="entry name" value="PAS-like_dom_sf"/>
</dbReference>
<dbReference type="InterPro" id="IPR000160">
    <property type="entry name" value="GGDEF_dom"/>
</dbReference>
<evidence type="ECO:0000259" key="2">
    <source>
        <dbReference type="PROSITE" id="PS50113"/>
    </source>
</evidence>
<proteinExistence type="predicted"/>
<evidence type="ECO:0000313" key="5">
    <source>
        <dbReference type="Proteomes" id="UP000545386"/>
    </source>
</evidence>